<evidence type="ECO:0000313" key="2">
    <source>
        <dbReference type="EMBL" id="QCZ94945.1"/>
    </source>
</evidence>
<dbReference type="InterPro" id="IPR005151">
    <property type="entry name" value="Tail-specific_protease"/>
</dbReference>
<name>A0A5B7YHF6_9ALTE</name>
<dbReference type="PANTHER" id="PTHR11261">
    <property type="entry name" value="INTERPHOTORECEPTOR RETINOID-BINDING PROTEIN"/>
    <property type="match status" value="1"/>
</dbReference>
<reference evidence="2 3" key="1">
    <citation type="submission" date="2019-04" db="EMBL/GenBank/DDBJ databases">
        <title>Salinimonas iocasae sp. nov., a halophilic bacterium isolated from the outer tube casing of tubeworms in Okinawa Trough.</title>
        <authorList>
            <person name="Zhang H."/>
            <person name="Wang H."/>
            <person name="Li C."/>
        </authorList>
    </citation>
    <scope>NUCLEOTIDE SEQUENCE [LARGE SCALE GENOMIC DNA]</scope>
    <source>
        <strain evidence="2 3">KX18D6</strain>
    </source>
</reference>
<accession>A0A5B7YHF6</accession>
<dbReference type="Pfam" id="PF03572">
    <property type="entry name" value="Peptidase_S41"/>
    <property type="match status" value="1"/>
</dbReference>
<feature type="domain" description="Tail specific protease" evidence="1">
    <location>
        <begin position="163"/>
        <end position="373"/>
    </location>
</feature>
<dbReference type="Proteomes" id="UP000304912">
    <property type="component" value="Chromosome"/>
</dbReference>
<dbReference type="InterPro" id="IPR029045">
    <property type="entry name" value="ClpP/crotonase-like_dom_sf"/>
</dbReference>
<dbReference type="GO" id="GO:0006508">
    <property type="term" value="P:proteolysis"/>
    <property type="evidence" value="ECO:0007669"/>
    <property type="project" value="InterPro"/>
</dbReference>
<dbReference type="AlphaFoldDB" id="A0A5B7YHF6"/>
<evidence type="ECO:0000313" key="3">
    <source>
        <dbReference type="Proteomes" id="UP000304912"/>
    </source>
</evidence>
<dbReference type="CDD" id="cd07563">
    <property type="entry name" value="Peptidase_S41_IRBP"/>
    <property type="match status" value="1"/>
</dbReference>
<gene>
    <name evidence="2" type="ORF">FBQ74_16345</name>
</gene>
<dbReference type="OrthoDB" id="9758793at2"/>
<dbReference type="KEGG" id="salk:FBQ74_16345"/>
<dbReference type="Gene3D" id="3.30.750.44">
    <property type="match status" value="1"/>
</dbReference>
<sequence length="388" mass="43062">MLWPDGLCLGRILPLHVLHAPLPGKTQTFFTNSYLSPDKRSFSPKHLLIKSEKRELMNIYLKCALCALVLLLSNASVSSSLEQREHATLVNEVVSEPLSRREKAELIERTLAVFEENYIDTKAIARVTELIRLQHENGKYRAVSMLNEFADVVGNDLKFFADDLHLSLKVKRAEEPVTHKLSERAGKLTYNRAFETVGYLHGNTGYLKFNKFYSADDARGVADAAFAFLKNSGGLIIDMRDTVGGSPYLAQYMLSYFVSPKTPLWSVRSRDQSISQQADALDSPKHNRFQANYPVWILTSQQTASASELFAGVMQAQGKAVLVGEQTAGAGFYVGARKITEQLVFRISLSKPVLAVTNTNWEKSGLTPDVVSESVDALDVAIALSLNQ</sequence>
<dbReference type="SUPFAM" id="SSF52096">
    <property type="entry name" value="ClpP/crotonase"/>
    <property type="match status" value="1"/>
</dbReference>
<dbReference type="EMBL" id="CP039852">
    <property type="protein sequence ID" value="QCZ94945.1"/>
    <property type="molecule type" value="Genomic_DNA"/>
</dbReference>
<organism evidence="2 3">
    <name type="scientific">Salinimonas iocasae</name>
    <dbReference type="NCBI Taxonomy" id="2572577"/>
    <lineage>
        <taxon>Bacteria</taxon>
        <taxon>Pseudomonadati</taxon>
        <taxon>Pseudomonadota</taxon>
        <taxon>Gammaproteobacteria</taxon>
        <taxon>Alteromonadales</taxon>
        <taxon>Alteromonadaceae</taxon>
        <taxon>Alteromonas/Salinimonas group</taxon>
        <taxon>Salinimonas</taxon>
    </lineage>
</organism>
<proteinExistence type="predicted"/>
<dbReference type="SMART" id="SM00245">
    <property type="entry name" value="TSPc"/>
    <property type="match status" value="1"/>
</dbReference>
<protein>
    <submittedName>
        <fullName evidence="2">S41 family peptidase</fullName>
    </submittedName>
</protein>
<dbReference type="PANTHER" id="PTHR11261:SF3">
    <property type="entry name" value="RETINOL-BINDING PROTEIN 3"/>
    <property type="match status" value="1"/>
</dbReference>
<evidence type="ECO:0000259" key="1">
    <source>
        <dbReference type="SMART" id="SM00245"/>
    </source>
</evidence>
<dbReference type="GO" id="GO:0008236">
    <property type="term" value="F:serine-type peptidase activity"/>
    <property type="evidence" value="ECO:0007669"/>
    <property type="project" value="InterPro"/>
</dbReference>
<dbReference type="Gene3D" id="3.90.226.10">
    <property type="entry name" value="2-enoyl-CoA Hydratase, Chain A, domain 1"/>
    <property type="match status" value="1"/>
</dbReference>
<keyword evidence="3" id="KW-1185">Reference proteome</keyword>